<dbReference type="InterPro" id="IPR001648">
    <property type="entry name" value="Ribosomal_bS18"/>
</dbReference>
<dbReference type="InterPro" id="IPR036870">
    <property type="entry name" value="Ribosomal_bS18_sf"/>
</dbReference>
<keyword evidence="3 7" id="KW-0689">Ribosomal protein</keyword>
<dbReference type="SUPFAM" id="SSF46911">
    <property type="entry name" value="Ribosomal protein S18"/>
    <property type="match status" value="1"/>
</dbReference>
<sequence>MNLRRPQKKGRPKIENINPKTNLRNFRRLSPSRFPHGRLPYLPKFSHRRSPHPCSAITDFSPLFESDLAGRSLSAISFAKVKISGVMLRSLYGGLSHPFRHAHGVRYLSTSSFSGNGSNWNQNSNSLEPADEFERRIFGGSGSGSGSGSGNGSNADPFFRKLDKLESARGGWRPTRRYSFGDDFRLERTRGGWRPTRVNDYEDDFEDDLDETFSTLSDGMEEKLKDAATYFEMDDDQIAKGVGDEDEFEYEVELRDGEEFSFHPQDPYEELEDQPDEYDIKDLDVRRPFIEKPRRRREEFKVSTEEALRRADFRNVRFLANFITEAGILKKRSQTGISAKAQRKIAREIKTARAFGLMPFTTMGTKSFIFGRSMENSGEDYEYRNKGPPMVYTLDVSYEKDPLEG</sequence>
<accession>A0AAV5MB79</accession>
<protein>
    <recommendedName>
        <fullName evidence="5">Small ribosomal subunit protein bS18c</fullName>
    </recommendedName>
    <alternativeName>
        <fullName evidence="6">30S ribosomal protein S18, chloroplastic</fullName>
    </alternativeName>
</protein>
<evidence type="ECO:0000256" key="5">
    <source>
        <dbReference type="ARBA" id="ARBA00035266"/>
    </source>
</evidence>
<dbReference type="Gene3D" id="4.10.640.10">
    <property type="entry name" value="Ribosomal protein S18"/>
    <property type="match status" value="1"/>
</dbReference>
<keyword evidence="2" id="KW-0694">RNA-binding</keyword>
<dbReference type="Proteomes" id="UP001054252">
    <property type="component" value="Unassembled WGS sequence"/>
</dbReference>
<gene>
    <name evidence="8" type="ORF">SLEP1_g52906</name>
</gene>
<dbReference type="GO" id="GO:0005763">
    <property type="term" value="C:mitochondrial small ribosomal subunit"/>
    <property type="evidence" value="ECO:0007669"/>
    <property type="project" value="TreeGrafter"/>
</dbReference>
<evidence type="ECO:0000256" key="4">
    <source>
        <dbReference type="ARBA" id="ARBA00023274"/>
    </source>
</evidence>
<evidence type="ECO:0000256" key="7">
    <source>
        <dbReference type="RuleBase" id="RU003910"/>
    </source>
</evidence>
<proteinExistence type="inferred from homology"/>
<dbReference type="PANTHER" id="PTHR13479">
    <property type="entry name" value="30S RIBOSOMAL PROTEIN S18"/>
    <property type="match status" value="1"/>
</dbReference>
<dbReference type="GO" id="GO:0003735">
    <property type="term" value="F:structural constituent of ribosome"/>
    <property type="evidence" value="ECO:0007669"/>
    <property type="project" value="InterPro"/>
</dbReference>
<evidence type="ECO:0000256" key="1">
    <source>
        <dbReference type="ARBA" id="ARBA00022730"/>
    </source>
</evidence>
<evidence type="ECO:0000256" key="6">
    <source>
        <dbReference type="ARBA" id="ARBA00035368"/>
    </source>
</evidence>
<evidence type="ECO:0000313" key="9">
    <source>
        <dbReference type="Proteomes" id="UP001054252"/>
    </source>
</evidence>
<organism evidence="8 9">
    <name type="scientific">Rubroshorea leprosula</name>
    <dbReference type="NCBI Taxonomy" id="152421"/>
    <lineage>
        <taxon>Eukaryota</taxon>
        <taxon>Viridiplantae</taxon>
        <taxon>Streptophyta</taxon>
        <taxon>Embryophyta</taxon>
        <taxon>Tracheophyta</taxon>
        <taxon>Spermatophyta</taxon>
        <taxon>Magnoliopsida</taxon>
        <taxon>eudicotyledons</taxon>
        <taxon>Gunneridae</taxon>
        <taxon>Pentapetalae</taxon>
        <taxon>rosids</taxon>
        <taxon>malvids</taxon>
        <taxon>Malvales</taxon>
        <taxon>Dipterocarpaceae</taxon>
        <taxon>Rubroshorea</taxon>
    </lineage>
</organism>
<reference evidence="8 9" key="1">
    <citation type="journal article" date="2021" name="Commun. Biol.">
        <title>The genome of Shorea leprosula (Dipterocarpaceae) highlights the ecological relevance of drought in aseasonal tropical rainforests.</title>
        <authorList>
            <person name="Ng K.K.S."/>
            <person name="Kobayashi M.J."/>
            <person name="Fawcett J.A."/>
            <person name="Hatakeyama M."/>
            <person name="Paape T."/>
            <person name="Ng C.H."/>
            <person name="Ang C.C."/>
            <person name="Tnah L.H."/>
            <person name="Lee C.T."/>
            <person name="Nishiyama T."/>
            <person name="Sese J."/>
            <person name="O'Brien M.J."/>
            <person name="Copetti D."/>
            <person name="Mohd Noor M.I."/>
            <person name="Ong R.C."/>
            <person name="Putra M."/>
            <person name="Sireger I.Z."/>
            <person name="Indrioko S."/>
            <person name="Kosugi Y."/>
            <person name="Izuno A."/>
            <person name="Isagi Y."/>
            <person name="Lee S.L."/>
            <person name="Shimizu K.K."/>
        </authorList>
    </citation>
    <scope>NUCLEOTIDE SEQUENCE [LARGE SCALE GENOMIC DNA]</scope>
    <source>
        <strain evidence="8">214</strain>
    </source>
</reference>
<dbReference type="GO" id="GO:0070181">
    <property type="term" value="F:small ribosomal subunit rRNA binding"/>
    <property type="evidence" value="ECO:0007669"/>
    <property type="project" value="TreeGrafter"/>
</dbReference>
<dbReference type="Pfam" id="PF01084">
    <property type="entry name" value="Ribosomal_S18"/>
    <property type="match status" value="1"/>
</dbReference>
<dbReference type="GO" id="GO:0006412">
    <property type="term" value="P:translation"/>
    <property type="evidence" value="ECO:0007669"/>
    <property type="project" value="InterPro"/>
</dbReference>
<comment type="caution">
    <text evidence="8">The sequence shown here is derived from an EMBL/GenBank/DDBJ whole genome shotgun (WGS) entry which is preliminary data.</text>
</comment>
<name>A0AAV5MB79_9ROSI</name>
<keyword evidence="1" id="KW-0699">rRNA-binding</keyword>
<dbReference type="NCBIfam" id="TIGR00165">
    <property type="entry name" value="S18"/>
    <property type="match status" value="1"/>
</dbReference>
<comment type="similarity">
    <text evidence="7">Belongs to the bacterial ribosomal protein bS18 family.</text>
</comment>
<dbReference type="EMBL" id="BPVZ01000199">
    <property type="protein sequence ID" value="GKV45877.1"/>
    <property type="molecule type" value="Genomic_DNA"/>
</dbReference>
<dbReference type="PRINTS" id="PR00974">
    <property type="entry name" value="RIBOSOMALS18"/>
</dbReference>
<evidence type="ECO:0000256" key="2">
    <source>
        <dbReference type="ARBA" id="ARBA00022884"/>
    </source>
</evidence>
<dbReference type="AlphaFoldDB" id="A0AAV5MB79"/>
<evidence type="ECO:0000313" key="8">
    <source>
        <dbReference type="EMBL" id="GKV45877.1"/>
    </source>
</evidence>
<dbReference type="PANTHER" id="PTHR13479:SF65">
    <property type="entry name" value="F10K1.8 PROTEIN"/>
    <property type="match status" value="1"/>
</dbReference>
<keyword evidence="9" id="KW-1185">Reference proteome</keyword>
<keyword evidence="4 7" id="KW-0687">Ribonucleoprotein</keyword>
<evidence type="ECO:0000256" key="3">
    <source>
        <dbReference type="ARBA" id="ARBA00022980"/>
    </source>
</evidence>